<keyword evidence="1" id="KW-0378">Hydrolase</keyword>
<dbReference type="AlphaFoldDB" id="A0A8X7YT59"/>
<dbReference type="EMBL" id="JAAWWB010000026">
    <property type="protein sequence ID" value="KAG6750715.1"/>
    <property type="molecule type" value="Genomic_DNA"/>
</dbReference>
<evidence type="ECO:0000256" key="1">
    <source>
        <dbReference type="ARBA" id="ARBA00022801"/>
    </source>
</evidence>
<evidence type="ECO:0000313" key="4">
    <source>
        <dbReference type="Proteomes" id="UP000886885"/>
    </source>
</evidence>
<dbReference type="InterPro" id="IPR001087">
    <property type="entry name" value="GDSL"/>
</dbReference>
<evidence type="ECO:0000256" key="2">
    <source>
        <dbReference type="ARBA" id="ARBA00022963"/>
    </source>
</evidence>
<dbReference type="GO" id="GO:0016042">
    <property type="term" value="P:lipid catabolic process"/>
    <property type="evidence" value="ECO:0007669"/>
    <property type="project" value="UniProtKB-KW"/>
</dbReference>
<reference evidence="3" key="1">
    <citation type="journal article" date="2020" name="bioRxiv">
        <title>Hybrid origin of Populus tomentosa Carr. identified through genome sequencing and phylogenomic analysis.</title>
        <authorList>
            <person name="An X."/>
            <person name="Gao K."/>
            <person name="Chen Z."/>
            <person name="Li J."/>
            <person name="Yang X."/>
            <person name="Yang X."/>
            <person name="Zhou J."/>
            <person name="Guo T."/>
            <person name="Zhao T."/>
            <person name="Huang S."/>
            <person name="Miao D."/>
            <person name="Khan W.U."/>
            <person name="Rao P."/>
            <person name="Ye M."/>
            <person name="Lei B."/>
            <person name="Liao W."/>
            <person name="Wang J."/>
            <person name="Ji L."/>
            <person name="Li Y."/>
            <person name="Guo B."/>
            <person name="Mustafa N.S."/>
            <person name="Li S."/>
            <person name="Yun Q."/>
            <person name="Keller S.R."/>
            <person name="Mao J."/>
            <person name="Zhang R."/>
            <person name="Strauss S.H."/>
        </authorList>
    </citation>
    <scope>NUCLEOTIDE SEQUENCE</scope>
    <source>
        <strain evidence="3">GM15</strain>
        <tissue evidence="3">Leaf</tissue>
    </source>
</reference>
<dbReference type="PANTHER" id="PTHR45648:SF167">
    <property type="entry name" value="GDSL ESTERASE_LIPASE LTL1"/>
    <property type="match status" value="1"/>
</dbReference>
<comment type="caution">
    <text evidence="3">The sequence shown here is derived from an EMBL/GenBank/DDBJ whole genome shotgun (WGS) entry which is preliminary data.</text>
</comment>
<accession>A0A8X7YT59</accession>
<dbReference type="Proteomes" id="UP000886885">
    <property type="component" value="Chromosome 13D"/>
</dbReference>
<keyword evidence="4" id="KW-1185">Reference proteome</keyword>
<dbReference type="Pfam" id="PF00657">
    <property type="entry name" value="Lipase_GDSL"/>
    <property type="match status" value="1"/>
</dbReference>
<dbReference type="InterPro" id="IPR051058">
    <property type="entry name" value="GDSL_Est/Lipase"/>
</dbReference>
<name>A0A8X7YT59_POPTO</name>
<protein>
    <submittedName>
        <fullName evidence="3">Uncharacterized protein</fullName>
    </submittedName>
</protein>
<gene>
    <name evidence="3" type="ORF">POTOM_045224</name>
</gene>
<dbReference type="OrthoDB" id="1600564at2759"/>
<dbReference type="GO" id="GO:0016788">
    <property type="term" value="F:hydrolase activity, acting on ester bonds"/>
    <property type="evidence" value="ECO:0007669"/>
    <property type="project" value="InterPro"/>
</dbReference>
<organism evidence="3 4">
    <name type="scientific">Populus tomentosa</name>
    <name type="common">Chinese white poplar</name>
    <dbReference type="NCBI Taxonomy" id="118781"/>
    <lineage>
        <taxon>Eukaryota</taxon>
        <taxon>Viridiplantae</taxon>
        <taxon>Streptophyta</taxon>
        <taxon>Embryophyta</taxon>
        <taxon>Tracheophyta</taxon>
        <taxon>Spermatophyta</taxon>
        <taxon>Magnoliopsida</taxon>
        <taxon>eudicotyledons</taxon>
        <taxon>Gunneridae</taxon>
        <taxon>Pentapetalae</taxon>
        <taxon>rosids</taxon>
        <taxon>fabids</taxon>
        <taxon>Malpighiales</taxon>
        <taxon>Salicaceae</taxon>
        <taxon>Saliceae</taxon>
        <taxon>Populus</taxon>
    </lineage>
</organism>
<proteinExistence type="predicted"/>
<evidence type="ECO:0000313" key="3">
    <source>
        <dbReference type="EMBL" id="KAG6750715.1"/>
    </source>
</evidence>
<keyword evidence="2" id="KW-0443">Lipid metabolism</keyword>
<keyword evidence="2" id="KW-0442">Lipid degradation</keyword>
<sequence length="131" mass="14821">MTLVGIDFVNNYYLVPFSVRSLRFALPDYVVYLISEYRKILVRVYELRARRILVTGTGPLGCVPAERATRSRNGECDVELQRAAALFNPQLVQMITELNMEIGSDVFIAANAYEMNMDFVTNPLAYGKSSK</sequence>
<dbReference type="PANTHER" id="PTHR45648">
    <property type="entry name" value="GDSL LIPASE/ACYLHYDROLASE FAMILY PROTEIN (AFU_ORTHOLOGUE AFUA_4G14700)"/>
    <property type="match status" value="1"/>
</dbReference>